<dbReference type="Proteomes" id="UP000314294">
    <property type="component" value="Unassembled WGS sequence"/>
</dbReference>
<reference evidence="2 3" key="1">
    <citation type="submission" date="2019-03" db="EMBL/GenBank/DDBJ databases">
        <title>First draft genome of Liparis tanakae, snailfish: a comprehensive survey of snailfish specific genes.</title>
        <authorList>
            <person name="Kim W."/>
            <person name="Song I."/>
            <person name="Jeong J.-H."/>
            <person name="Kim D."/>
            <person name="Kim S."/>
            <person name="Ryu S."/>
            <person name="Song J.Y."/>
            <person name="Lee S.K."/>
        </authorList>
    </citation>
    <scope>NUCLEOTIDE SEQUENCE [LARGE SCALE GENOMIC DNA]</scope>
    <source>
        <tissue evidence="2">Muscle</tissue>
    </source>
</reference>
<keyword evidence="3" id="KW-1185">Reference proteome</keyword>
<sequence length="108" mass="12154">MREDPNKGHKSFENERERERNARVIQKETTVGTAVQIFSPCFLNPHGLISAIVKPAREKHCTRSALQLHALLPAVAPCMFVFVGTEAERDFDMFGCPSPRISVKFLLS</sequence>
<dbReference type="EMBL" id="SRLO01002282">
    <property type="protein sequence ID" value="TNN33302.1"/>
    <property type="molecule type" value="Genomic_DNA"/>
</dbReference>
<protein>
    <submittedName>
        <fullName evidence="2">Uncharacterized protein</fullName>
    </submittedName>
</protein>
<comment type="caution">
    <text evidence="2">The sequence shown here is derived from an EMBL/GenBank/DDBJ whole genome shotgun (WGS) entry which is preliminary data.</text>
</comment>
<name>A0A4Z2EYL1_9TELE</name>
<feature type="region of interest" description="Disordered" evidence="1">
    <location>
        <begin position="1"/>
        <end position="22"/>
    </location>
</feature>
<accession>A0A4Z2EYL1</accession>
<dbReference type="AlphaFoldDB" id="A0A4Z2EYL1"/>
<evidence type="ECO:0000313" key="3">
    <source>
        <dbReference type="Proteomes" id="UP000314294"/>
    </source>
</evidence>
<proteinExistence type="predicted"/>
<evidence type="ECO:0000313" key="2">
    <source>
        <dbReference type="EMBL" id="TNN33302.1"/>
    </source>
</evidence>
<gene>
    <name evidence="2" type="ORF">EYF80_056534</name>
</gene>
<organism evidence="2 3">
    <name type="scientific">Liparis tanakae</name>
    <name type="common">Tanaka's snailfish</name>
    <dbReference type="NCBI Taxonomy" id="230148"/>
    <lineage>
        <taxon>Eukaryota</taxon>
        <taxon>Metazoa</taxon>
        <taxon>Chordata</taxon>
        <taxon>Craniata</taxon>
        <taxon>Vertebrata</taxon>
        <taxon>Euteleostomi</taxon>
        <taxon>Actinopterygii</taxon>
        <taxon>Neopterygii</taxon>
        <taxon>Teleostei</taxon>
        <taxon>Neoteleostei</taxon>
        <taxon>Acanthomorphata</taxon>
        <taxon>Eupercaria</taxon>
        <taxon>Perciformes</taxon>
        <taxon>Cottioidei</taxon>
        <taxon>Cottales</taxon>
        <taxon>Liparidae</taxon>
        <taxon>Liparis</taxon>
    </lineage>
</organism>
<evidence type="ECO:0000256" key="1">
    <source>
        <dbReference type="SAM" id="MobiDB-lite"/>
    </source>
</evidence>